<dbReference type="AlphaFoldDB" id="A0A443IW97"/>
<dbReference type="EMBL" id="SAUW01000008">
    <property type="protein sequence ID" value="RWR12346.1"/>
    <property type="molecule type" value="Genomic_DNA"/>
</dbReference>
<reference evidence="3 4" key="1">
    <citation type="submission" date="2019-01" db="EMBL/GenBank/DDBJ databases">
        <title>Sinorhodobacter populi sp. nov. isolated from the symptomatic bark tissue of Populus euramericana canker.</title>
        <authorList>
            <person name="Xu G."/>
        </authorList>
    </citation>
    <scope>NUCLEOTIDE SEQUENCE [LARGE SCALE GENOMIC DNA]</scope>
    <source>
        <strain evidence="3 4">2D-5</strain>
    </source>
</reference>
<keyword evidence="4" id="KW-1185">Reference proteome</keyword>
<protein>
    <submittedName>
        <fullName evidence="3">Esterase-like activity of phytase family protein</fullName>
    </submittedName>
</protein>
<dbReference type="RefSeq" id="WP_128269631.1">
    <property type="nucleotide sequence ID" value="NZ_SAUW01000008.1"/>
</dbReference>
<evidence type="ECO:0000256" key="1">
    <source>
        <dbReference type="SAM" id="SignalP"/>
    </source>
</evidence>
<dbReference type="InterPro" id="IPR014567">
    <property type="entry name" value="UCP031900"/>
</dbReference>
<dbReference type="PROSITE" id="PS51257">
    <property type="entry name" value="PROKAR_LIPOPROTEIN"/>
    <property type="match status" value="1"/>
</dbReference>
<accession>A0A443IW97</accession>
<sequence>MPQRSRLALIGALAGLALGLVTTGCAATQSDAAPPAEFLQSLVWKLPDPAFGGFSAIKFTDEGRGFVTVSDRGTIWRGHLDRDATDRMLGVALTSGPVVLRDSAGVVLDRRRGDSEGLALAPDGSAYISFEGKELARVAYYPTDDGKAIRLPRPLAFNTFAPNESLETLARDAEGALYTMPESPVGPVQAYPVWRYRGESWDQPFSIRRDGTWKAVDADFGPDGRFYLLERDFWGLLGFRSRVRVFDIAGDTISEGEVLIETSAGTHDNLEGIAVWRDRTGAIRLTMISDDNQRFFQRTEFVEYRLRPPPN</sequence>
<organism evidence="3 4">
    <name type="scientific">Paenirhodobacter populi</name>
    <dbReference type="NCBI Taxonomy" id="2306993"/>
    <lineage>
        <taxon>Bacteria</taxon>
        <taxon>Pseudomonadati</taxon>
        <taxon>Pseudomonadota</taxon>
        <taxon>Alphaproteobacteria</taxon>
        <taxon>Rhodobacterales</taxon>
        <taxon>Rhodobacter group</taxon>
        <taxon>Paenirhodobacter</taxon>
    </lineage>
</organism>
<dbReference type="InterPro" id="IPR027372">
    <property type="entry name" value="Phytase-like_dom"/>
</dbReference>
<name>A0A443IW97_9RHOB</name>
<dbReference type="PIRSF" id="PIRSF031900">
    <property type="entry name" value="UCP031900"/>
    <property type="match status" value="1"/>
</dbReference>
<dbReference type="Pfam" id="PF13449">
    <property type="entry name" value="Phytase-like"/>
    <property type="match status" value="1"/>
</dbReference>
<feature type="signal peptide" evidence="1">
    <location>
        <begin position="1"/>
        <end position="26"/>
    </location>
</feature>
<reference evidence="3 4" key="2">
    <citation type="submission" date="2019-01" db="EMBL/GenBank/DDBJ databases">
        <authorList>
            <person name="Li Y."/>
        </authorList>
    </citation>
    <scope>NUCLEOTIDE SEQUENCE [LARGE SCALE GENOMIC DNA]</scope>
    <source>
        <strain evidence="3 4">2D-5</strain>
    </source>
</reference>
<feature type="domain" description="Phytase-like" evidence="2">
    <location>
        <begin position="50"/>
        <end position="292"/>
    </location>
</feature>
<dbReference type="SUPFAM" id="SSF101898">
    <property type="entry name" value="NHL repeat"/>
    <property type="match status" value="1"/>
</dbReference>
<comment type="caution">
    <text evidence="3">The sequence shown here is derived from an EMBL/GenBank/DDBJ whole genome shotgun (WGS) entry which is preliminary data.</text>
</comment>
<evidence type="ECO:0000313" key="3">
    <source>
        <dbReference type="EMBL" id="RWR12346.1"/>
    </source>
</evidence>
<proteinExistence type="predicted"/>
<evidence type="ECO:0000313" key="4">
    <source>
        <dbReference type="Proteomes" id="UP000285710"/>
    </source>
</evidence>
<feature type="chain" id="PRO_5019249139" evidence="1">
    <location>
        <begin position="27"/>
        <end position="311"/>
    </location>
</feature>
<evidence type="ECO:0000259" key="2">
    <source>
        <dbReference type="Pfam" id="PF13449"/>
    </source>
</evidence>
<dbReference type="Proteomes" id="UP000285710">
    <property type="component" value="Unassembled WGS sequence"/>
</dbReference>
<gene>
    <name evidence="3" type="ORF">D2T33_09605</name>
</gene>
<keyword evidence="1" id="KW-0732">Signal</keyword>